<comment type="caution">
    <text evidence="1">The sequence shown here is derived from an EMBL/GenBank/DDBJ whole genome shotgun (WGS) entry which is preliminary data.</text>
</comment>
<evidence type="ECO:0000313" key="1">
    <source>
        <dbReference type="EMBL" id="GIG90439.1"/>
    </source>
</evidence>
<gene>
    <name evidence="1" type="ORF">Pen02_53750</name>
</gene>
<proteinExistence type="predicted"/>
<evidence type="ECO:0000313" key="2">
    <source>
        <dbReference type="Proteomes" id="UP000646749"/>
    </source>
</evidence>
<dbReference type="InterPro" id="IPR029058">
    <property type="entry name" value="AB_hydrolase_fold"/>
</dbReference>
<dbReference type="SUPFAM" id="SSF53474">
    <property type="entry name" value="alpha/beta-Hydrolases"/>
    <property type="match status" value="1"/>
</dbReference>
<dbReference type="RefSeq" id="WP_372445672.1">
    <property type="nucleotide sequence ID" value="NZ_BONW01000028.1"/>
</dbReference>
<sequence>MPFEVGGNASVARIKGARLKVYPGAPHGITDTHKQQLGDDLLAFLEEYQP</sequence>
<reference evidence="1 2" key="1">
    <citation type="submission" date="2021-01" db="EMBL/GenBank/DDBJ databases">
        <title>Whole genome shotgun sequence of Plantactinospora endophytica NBRC 110450.</title>
        <authorList>
            <person name="Komaki H."/>
            <person name="Tamura T."/>
        </authorList>
    </citation>
    <scope>NUCLEOTIDE SEQUENCE [LARGE SCALE GENOMIC DNA]</scope>
    <source>
        <strain evidence="1 2">NBRC 110450</strain>
    </source>
</reference>
<name>A0ABQ4E6Z6_9ACTN</name>
<dbReference type="Proteomes" id="UP000646749">
    <property type="component" value="Unassembled WGS sequence"/>
</dbReference>
<dbReference type="Gene3D" id="3.40.50.1820">
    <property type="entry name" value="alpha/beta hydrolase"/>
    <property type="match status" value="1"/>
</dbReference>
<keyword evidence="2" id="KW-1185">Reference proteome</keyword>
<dbReference type="EMBL" id="BONW01000028">
    <property type="protein sequence ID" value="GIG90439.1"/>
    <property type="molecule type" value="Genomic_DNA"/>
</dbReference>
<protein>
    <submittedName>
        <fullName evidence="1">Uncharacterized protein</fullName>
    </submittedName>
</protein>
<accession>A0ABQ4E6Z6</accession>
<organism evidence="1 2">
    <name type="scientific">Plantactinospora endophytica</name>
    <dbReference type="NCBI Taxonomy" id="673535"/>
    <lineage>
        <taxon>Bacteria</taxon>
        <taxon>Bacillati</taxon>
        <taxon>Actinomycetota</taxon>
        <taxon>Actinomycetes</taxon>
        <taxon>Micromonosporales</taxon>
        <taxon>Micromonosporaceae</taxon>
        <taxon>Plantactinospora</taxon>
    </lineage>
</organism>